<dbReference type="InterPro" id="IPR036046">
    <property type="entry name" value="Acylphosphatase-like_dom_sf"/>
</dbReference>
<dbReference type="AlphaFoldDB" id="A0A2V1N1V9"/>
<reference evidence="8 9" key="1">
    <citation type="journal article" date="2018" name="Int. J. Syst. Evol. Microbiol.">
        <title>Lactobacillus bambusae sp. nov., isolated from a traditional fermented Ma-bamboo shoots of Taiwan.</title>
        <authorList>
            <person name="Wang L.-T."/>
        </authorList>
    </citation>
    <scope>NUCLEOTIDE SEQUENCE [LARGE SCALE GENOMIC DNA]</scope>
    <source>
        <strain evidence="8 9">BS-W1</strain>
    </source>
</reference>
<protein>
    <recommendedName>
        <fullName evidence="3 5">acylphosphatase</fullName>
        <ecNumber evidence="2 5">3.6.1.7</ecNumber>
    </recommendedName>
</protein>
<feature type="active site" evidence="5">
    <location>
        <position position="18"/>
    </location>
</feature>
<dbReference type="InterPro" id="IPR001792">
    <property type="entry name" value="Acylphosphatase-like_dom"/>
</dbReference>
<evidence type="ECO:0000313" key="9">
    <source>
        <dbReference type="Proteomes" id="UP000245080"/>
    </source>
</evidence>
<evidence type="ECO:0000256" key="6">
    <source>
        <dbReference type="RuleBase" id="RU004168"/>
    </source>
</evidence>
<gene>
    <name evidence="8" type="ORF">DCM90_02230</name>
</gene>
<dbReference type="PROSITE" id="PS51160">
    <property type="entry name" value="ACYLPHOSPHATASE_3"/>
    <property type="match status" value="1"/>
</dbReference>
<dbReference type="InterPro" id="IPR017968">
    <property type="entry name" value="Acylphosphatase_CS"/>
</dbReference>
<dbReference type="OrthoDB" id="9808093at2"/>
<evidence type="ECO:0000256" key="3">
    <source>
        <dbReference type="ARBA" id="ARBA00015991"/>
    </source>
</evidence>
<dbReference type="GO" id="GO:0003998">
    <property type="term" value="F:acylphosphatase activity"/>
    <property type="evidence" value="ECO:0007669"/>
    <property type="project" value="UniProtKB-EC"/>
</dbReference>
<evidence type="ECO:0000256" key="5">
    <source>
        <dbReference type="PROSITE-ProRule" id="PRU00520"/>
    </source>
</evidence>
<dbReference type="PANTHER" id="PTHR47268:SF4">
    <property type="entry name" value="ACYLPHOSPHATASE"/>
    <property type="match status" value="1"/>
</dbReference>
<feature type="domain" description="Acylphosphatase-like" evidence="7">
    <location>
        <begin position="3"/>
        <end position="90"/>
    </location>
</feature>
<comment type="similarity">
    <text evidence="1 6">Belongs to the acylphosphatase family.</text>
</comment>
<dbReference type="PROSITE" id="PS00150">
    <property type="entry name" value="ACYLPHOSPHATASE_1"/>
    <property type="match status" value="1"/>
</dbReference>
<comment type="catalytic activity">
    <reaction evidence="4 5">
        <text>an acyl phosphate + H2O = a carboxylate + phosphate + H(+)</text>
        <dbReference type="Rhea" id="RHEA:14965"/>
        <dbReference type="ChEBI" id="CHEBI:15377"/>
        <dbReference type="ChEBI" id="CHEBI:15378"/>
        <dbReference type="ChEBI" id="CHEBI:29067"/>
        <dbReference type="ChEBI" id="CHEBI:43474"/>
        <dbReference type="ChEBI" id="CHEBI:59918"/>
        <dbReference type="EC" id="3.6.1.7"/>
    </reaction>
</comment>
<keyword evidence="5" id="KW-0378">Hydrolase</keyword>
<dbReference type="RefSeq" id="WP_109249725.1">
    <property type="nucleotide sequence ID" value="NZ_QCXQ01000001.1"/>
</dbReference>
<evidence type="ECO:0000313" key="8">
    <source>
        <dbReference type="EMBL" id="PWG01012.1"/>
    </source>
</evidence>
<sequence>MKSIHIIVTGRVQGVGFRWATRSLANRLNVTGTVQNLESGQVELYATAHSNSLNEFMAALKKGPTPYTRVTNIQFTQIPLRHDTEFEVIV</sequence>
<evidence type="ECO:0000256" key="4">
    <source>
        <dbReference type="ARBA" id="ARBA00047645"/>
    </source>
</evidence>
<dbReference type="Gene3D" id="3.30.70.100">
    <property type="match status" value="1"/>
</dbReference>
<dbReference type="PANTHER" id="PTHR47268">
    <property type="entry name" value="ACYLPHOSPHATASE"/>
    <property type="match status" value="1"/>
</dbReference>
<dbReference type="Proteomes" id="UP000245080">
    <property type="component" value="Unassembled WGS sequence"/>
</dbReference>
<accession>A0A2V1N1V9</accession>
<dbReference type="SUPFAM" id="SSF54975">
    <property type="entry name" value="Acylphosphatase/BLUF domain-like"/>
    <property type="match status" value="1"/>
</dbReference>
<name>A0A2V1N1V9_9LACO</name>
<proteinExistence type="inferred from homology"/>
<evidence type="ECO:0000256" key="1">
    <source>
        <dbReference type="ARBA" id="ARBA00005614"/>
    </source>
</evidence>
<keyword evidence="9" id="KW-1185">Reference proteome</keyword>
<dbReference type="InterPro" id="IPR020456">
    <property type="entry name" value="Acylphosphatase"/>
</dbReference>
<feature type="active site" evidence="5">
    <location>
        <position position="36"/>
    </location>
</feature>
<dbReference type="EMBL" id="QCXQ01000001">
    <property type="protein sequence ID" value="PWG01012.1"/>
    <property type="molecule type" value="Genomic_DNA"/>
</dbReference>
<organism evidence="8 9">
    <name type="scientific">Levilactobacillus bambusae</name>
    <dbReference type="NCBI Taxonomy" id="2024736"/>
    <lineage>
        <taxon>Bacteria</taxon>
        <taxon>Bacillati</taxon>
        <taxon>Bacillota</taxon>
        <taxon>Bacilli</taxon>
        <taxon>Lactobacillales</taxon>
        <taxon>Lactobacillaceae</taxon>
        <taxon>Levilactobacillus</taxon>
    </lineage>
</organism>
<dbReference type="Pfam" id="PF00708">
    <property type="entry name" value="Acylphosphatase"/>
    <property type="match status" value="1"/>
</dbReference>
<comment type="caution">
    <text evidence="8">The sequence shown here is derived from an EMBL/GenBank/DDBJ whole genome shotgun (WGS) entry which is preliminary data.</text>
</comment>
<dbReference type="EC" id="3.6.1.7" evidence="2 5"/>
<evidence type="ECO:0000259" key="7">
    <source>
        <dbReference type="PROSITE" id="PS51160"/>
    </source>
</evidence>
<evidence type="ECO:0000256" key="2">
    <source>
        <dbReference type="ARBA" id="ARBA00012150"/>
    </source>
</evidence>